<dbReference type="Gene3D" id="1.10.8.60">
    <property type="match status" value="1"/>
</dbReference>
<dbReference type="SUPFAM" id="SSF52540">
    <property type="entry name" value="P-loop containing nucleoside triphosphate hydrolases"/>
    <property type="match status" value="1"/>
</dbReference>
<dbReference type="InterPro" id="IPR003959">
    <property type="entry name" value="ATPase_AAA_core"/>
</dbReference>
<dbReference type="GO" id="GO:0007033">
    <property type="term" value="P:vacuole organization"/>
    <property type="evidence" value="ECO:0007669"/>
    <property type="project" value="TreeGrafter"/>
</dbReference>
<dbReference type="InterPro" id="IPR003593">
    <property type="entry name" value="AAA+_ATPase"/>
</dbReference>
<keyword evidence="6" id="KW-1185">Reference proteome</keyword>
<dbReference type="InterPro" id="IPR015415">
    <property type="entry name" value="Spast_Vps4_C"/>
</dbReference>
<dbReference type="Gene3D" id="3.40.50.300">
    <property type="entry name" value="P-loop containing nucleotide triphosphate hydrolases"/>
    <property type="match status" value="1"/>
</dbReference>
<evidence type="ECO:0000256" key="3">
    <source>
        <dbReference type="ARBA" id="ARBA00022840"/>
    </source>
</evidence>
<dbReference type="InterPro" id="IPR050304">
    <property type="entry name" value="MT-severing_AAA_ATPase"/>
</dbReference>
<evidence type="ECO:0000256" key="1">
    <source>
        <dbReference type="ARBA" id="ARBA00006914"/>
    </source>
</evidence>
<gene>
    <name evidence="5" type="ORF">NEZAVI_LOCUS12444</name>
</gene>
<dbReference type="GO" id="GO:0005524">
    <property type="term" value="F:ATP binding"/>
    <property type="evidence" value="ECO:0007669"/>
    <property type="project" value="UniProtKB-KW"/>
</dbReference>
<reference evidence="5" key="1">
    <citation type="submission" date="2022-01" db="EMBL/GenBank/DDBJ databases">
        <authorList>
            <person name="King R."/>
        </authorList>
    </citation>
    <scope>NUCLEOTIDE SEQUENCE</scope>
</reference>
<dbReference type="SMART" id="SM00382">
    <property type="entry name" value="AAA"/>
    <property type="match status" value="1"/>
</dbReference>
<dbReference type="AlphaFoldDB" id="A0A9P0HKR8"/>
<organism evidence="5 6">
    <name type="scientific">Nezara viridula</name>
    <name type="common">Southern green stink bug</name>
    <name type="synonym">Cimex viridulus</name>
    <dbReference type="NCBI Taxonomy" id="85310"/>
    <lineage>
        <taxon>Eukaryota</taxon>
        <taxon>Metazoa</taxon>
        <taxon>Ecdysozoa</taxon>
        <taxon>Arthropoda</taxon>
        <taxon>Hexapoda</taxon>
        <taxon>Insecta</taxon>
        <taxon>Pterygota</taxon>
        <taxon>Neoptera</taxon>
        <taxon>Paraneoptera</taxon>
        <taxon>Hemiptera</taxon>
        <taxon>Heteroptera</taxon>
        <taxon>Panheteroptera</taxon>
        <taxon>Pentatomomorpha</taxon>
        <taxon>Pentatomoidea</taxon>
        <taxon>Pentatomidae</taxon>
        <taxon>Pentatominae</taxon>
        <taxon>Nezara</taxon>
    </lineage>
</organism>
<evidence type="ECO:0000259" key="4">
    <source>
        <dbReference type="SMART" id="SM00382"/>
    </source>
</evidence>
<keyword evidence="2" id="KW-0547">Nucleotide-binding</keyword>
<evidence type="ECO:0000313" key="6">
    <source>
        <dbReference type="Proteomes" id="UP001152798"/>
    </source>
</evidence>
<dbReference type="InterPro" id="IPR027417">
    <property type="entry name" value="P-loop_NTPase"/>
</dbReference>
<protein>
    <recommendedName>
        <fullName evidence="4">AAA+ ATPase domain-containing protein</fullName>
    </recommendedName>
</protein>
<evidence type="ECO:0000313" key="5">
    <source>
        <dbReference type="EMBL" id="CAH1403934.1"/>
    </source>
</evidence>
<dbReference type="PANTHER" id="PTHR23074">
    <property type="entry name" value="AAA DOMAIN-CONTAINING"/>
    <property type="match status" value="1"/>
</dbReference>
<dbReference type="GO" id="GO:0016197">
    <property type="term" value="P:endosomal transport"/>
    <property type="evidence" value="ECO:0007669"/>
    <property type="project" value="TreeGrafter"/>
</dbReference>
<accession>A0A9P0HKR8</accession>
<dbReference type="OrthoDB" id="5334845at2759"/>
<proteinExistence type="inferred from homology"/>
<evidence type="ECO:0000256" key="2">
    <source>
        <dbReference type="ARBA" id="ARBA00022741"/>
    </source>
</evidence>
<comment type="similarity">
    <text evidence="1">Belongs to the AAA ATPase family.</text>
</comment>
<dbReference type="EMBL" id="OV725081">
    <property type="protein sequence ID" value="CAH1403934.1"/>
    <property type="molecule type" value="Genomic_DNA"/>
</dbReference>
<name>A0A9P0HKR8_NEZVI</name>
<sequence>MDSDNRMEVKVEDIAQTYQETVKIFENLHKIFSEEDAPTLLTYYDICISRIGELISIETNEFLIECLENILNQIKWQQEKIRVAYSSGINPENKVTVNNLQCQDTVEPKGKLKDNNYEYRQEVIRSTLCQVTGNGLKDIVGLENVKLLLKNTILHPLKYPQLFTGGRKPWSQILLYGPPGTGKSKIASALAFEAKAQLYSISSADLLSSYIGESEKMIKDLFEFTRKNKSKCLVFIDEIDSICRRRNDREADHSRSIKNQLLIELDQNLNSENTCFIICATNCPWDIDVAFMRRFQCRLHISLPDRTSRIEIIKNKCEGIGLDISNEDWEIIGNETNGYSGSDLINLTSFALQEPITDLETSQTWLFQKGKWIPCAFNNPNGVKIPLTEIPPDKVGVRDVTLQDFMKAIEIVPKTLSDVELQRYNQFSNKN</sequence>
<keyword evidence="3" id="KW-0067">ATP-binding</keyword>
<dbReference type="Pfam" id="PF09336">
    <property type="entry name" value="Vps4_C"/>
    <property type="match status" value="1"/>
</dbReference>
<dbReference type="Pfam" id="PF00004">
    <property type="entry name" value="AAA"/>
    <property type="match status" value="1"/>
</dbReference>
<dbReference type="PANTHER" id="PTHR23074:SF72">
    <property type="entry name" value="VACUOLAR PROTEIN SORTING-ASSOCIATED PROTEIN 4B"/>
    <property type="match status" value="1"/>
</dbReference>
<dbReference type="GO" id="GO:0016887">
    <property type="term" value="F:ATP hydrolysis activity"/>
    <property type="evidence" value="ECO:0007669"/>
    <property type="project" value="InterPro"/>
</dbReference>
<feature type="domain" description="AAA+ ATPase" evidence="4">
    <location>
        <begin position="169"/>
        <end position="305"/>
    </location>
</feature>
<dbReference type="Proteomes" id="UP001152798">
    <property type="component" value="Chromosome 5"/>
</dbReference>